<name>A0A8S1GTP9_9PELO</name>
<feature type="compositionally biased region" description="Basic and acidic residues" evidence="1">
    <location>
        <begin position="250"/>
        <end position="261"/>
    </location>
</feature>
<gene>
    <name evidence="2" type="ORF">CAUJ_LOCUS2925</name>
</gene>
<evidence type="ECO:0000313" key="2">
    <source>
        <dbReference type="EMBL" id="CAD6187006.1"/>
    </source>
</evidence>
<dbReference type="EMBL" id="CAJGYM010000005">
    <property type="protein sequence ID" value="CAD6187006.1"/>
    <property type="molecule type" value="Genomic_DNA"/>
</dbReference>
<comment type="caution">
    <text evidence="2">The sequence shown here is derived from an EMBL/GenBank/DDBJ whole genome shotgun (WGS) entry which is preliminary data.</text>
</comment>
<dbReference type="Proteomes" id="UP000835052">
    <property type="component" value="Unassembled WGS sequence"/>
</dbReference>
<protein>
    <submittedName>
        <fullName evidence="2">Uncharacterized protein</fullName>
    </submittedName>
</protein>
<proteinExistence type="predicted"/>
<evidence type="ECO:0000256" key="1">
    <source>
        <dbReference type="SAM" id="MobiDB-lite"/>
    </source>
</evidence>
<dbReference type="AlphaFoldDB" id="A0A8S1GTP9"/>
<dbReference type="OrthoDB" id="5817427at2759"/>
<keyword evidence="3" id="KW-1185">Reference proteome</keyword>
<accession>A0A8S1GTP9</accession>
<reference evidence="2" key="1">
    <citation type="submission" date="2020-10" db="EMBL/GenBank/DDBJ databases">
        <authorList>
            <person name="Kikuchi T."/>
        </authorList>
    </citation>
    <scope>NUCLEOTIDE SEQUENCE</scope>
    <source>
        <strain evidence="2">NKZ352</strain>
    </source>
</reference>
<evidence type="ECO:0000313" key="3">
    <source>
        <dbReference type="Proteomes" id="UP000835052"/>
    </source>
</evidence>
<sequence>MFKVAVAGGVGSAKKKVAEKLKTCLWESCKIPSTVSSSGDNLSLTKTNCFIHHGTELYLQNPPNSDFKIFVDVPLDLLISRYIIKNAASLTYSSKKIHEKVDQFRRFHIEVVLKQKRLADAWISEDSDERRFALIASKVAEKMRNGEREENKLRENELKQIKIIDVESHFILQLDTSLLLVHTQHTMHRLPSDREYENHYHIWDRFLDSAGNRKKSKRCKPTMDTTGTAFTTKTVQTSSDVTVVYYQKQEKPKEISERPLERFPSNTRPAERVKTNGMTTDSQRARAAAPYQPPSWTFKSDAVDYSVERARAAFAEYSDRKRSSKSSRRQIGVDFEEVVPQQQQHHHRKRVARKVSVGCCGAFEATEEEDECVIPAHQPKRIHCPVEEPAPAFYGSIEAEIAAGKAAEHLAKACENLDKLRFIADTALPSSEQHLENLTTITNELKQFNSQLKDHRYKDKFIKSSARVAHFIL</sequence>
<feature type="region of interest" description="Disordered" evidence="1">
    <location>
        <begin position="250"/>
        <end position="293"/>
    </location>
</feature>
<organism evidence="2 3">
    <name type="scientific">Caenorhabditis auriculariae</name>
    <dbReference type="NCBI Taxonomy" id="2777116"/>
    <lineage>
        <taxon>Eukaryota</taxon>
        <taxon>Metazoa</taxon>
        <taxon>Ecdysozoa</taxon>
        <taxon>Nematoda</taxon>
        <taxon>Chromadorea</taxon>
        <taxon>Rhabditida</taxon>
        <taxon>Rhabditina</taxon>
        <taxon>Rhabditomorpha</taxon>
        <taxon>Rhabditoidea</taxon>
        <taxon>Rhabditidae</taxon>
        <taxon>Peloderinae</taxon>
        <taxon>Caenorhabditis</taxon>
    </lineage>
</organism>